<evidence type="ECO:0000313" key="1">
    <source>
        <dbReference type="EMBL" id="PIR40215.1"/>
    </source>
</evidence>
<evidence type="ECO:0000313" key="2">
    <source>
        <dbReference type="Proteomes" id="UP000230828"/>
    </source>
</evidence>
<gene>
    <name evidence="1" type="ORF">COV33_01005</name>
</gene>
<dbReference type="Proteomes" id="UP000230828">
    <property type="component" value="Unassembled WGS sequence"/>
</dbReference>
<comment type="caution">
    <text evidence="1">The sequence shown here is derived from an EMBL/GenBank/DDBJ whole genome shotgun (WGS) entry which is preliminary data.</text>
</comment>
<accession>A0A2H0R304</accession>
<sequence>MDIERYSGLGANEIEHYSTTHGIYLAGNAQKWHPVRSGEFAVYKLHSHNVVAVLHETSHFW</sequence>
<reference evidence="1 2" key="1">
    <citation type="submission" date="2017-09" db="EMBL/GenBank/DDBJ databases">
        <title>Depth-based differentiation of microbial function through sediment-hosted aquifers and enrichment of novel symbionts in the deep terrestrial subsurface.</title>
        <authorList>
            <person name="Probst A.J."/>
            <person name="Ladd B."/>
            <person name="Jarett J.K."/>
            <person name="Geller-Mcgrath D.E."/>
            <person name="Sieber C.M."/>
            <person name="Emerson J.B."/>
            <person name="Anantharaman K."/>
            <person name="Thomas B.C."/>
            <person name="Malmstrom R."/>
            <person name="Stieglmeier M."/>
            <person name="Klingl A."/>
            <person name="Woyke T."/>
            <person name="Ryan C.M."/>
            <person name="Banfield J.F."/>
        </authorList>
    </citation>
    <scope>NUCLEOTIDE SEQUENCE [LARGE SCALE GENOMIC DNA]</scope>
    <source>
        <strain evidence="1">CG10_big_fil_rev_8_21_14_0_10_34_34</strain>
    </source>
</reference>
<dbReference type="EMBL" id="PCXM01000018">
    <property type="protein sequence ID" value="PIR40215.1"/>
    <property type="molecule type" value="Genomic_DNA"/>
</dbReference>
<dbReference type="AlphaFoldDB" id="A0A2H0R304"/>
<name>A0A2H0R304_9BACT</name>
<protein>
    <submittedName>
        <fullName evidence="1">Uncharacterized protein</fullName>
    </submittedName>
</protein>
<organism evidence="1 2">
    <name type="scientific">Candidatus Zambryskibacteria bacterium CG10_big_fil_rev_8_21_14_0_10_34_34</name>
    <dbReference type="NCBI Taxonomy" id="1975114"/>
    <lineage>
        <taxon>Bacteria</taxon>
        <taxon>Candidatus Zambryskiibacteriota</taxon>
    </lineage>
</organism>
<proteinExistence type="predicted"/>